<evidence type="ECO:0008006" key="3">
    <source>
        <dbReference type="Google" id="ProtNLM"/>
    </source>
</evidence>
<dbReference type="RefSeq" id="WP_191245824.1">
    <property type="nucleotide sequence ID" value="NZ_BNAU01000004.1"/>
</dbReference>
<dbReference type="EMBL" id="BNAU01000004">
    <property type="protein sequence ID" value="GHF00595.1"/>
    <property type="molecule type" value="Genomic_DNA"/>
</dbReference>
<accession>A0ABQ3J0Q1</accession>
<name>A0ABQ3J0Q1_9PSEU</name>
<sequence length="173" mass="18672">MSKTDLPSFEPVTEADRIIISEQLGRPARALRAVAARCPSGHPSVVQTNPRLENGTPFPTLYYLTCPRLTSLVGRLEASGIMKEMTDRLAVDEELAAAYRRAHESYLAQRDALEPLGHEVTAGGMPGRVKCLHVHLAHSLAMGPGVNPFGDETLELLKEDWPSGDCAADAAEG</sequence>
<gene>
    <name evidence="1" type="ORF">GCM10017786_36810</name>
</gene>
<comment type="caution">
    <text evidence="1">The sequence shown here is derived from an EMBL/GenBank/DDBJ whole genome shotgun (WGS) entry which is preliminary data.</text>
</comment>
<keyword evidence="2" id="KW-1185">Reference proteome</keyword>
<organism evidence="1 2">
    <name type="scientific">Amycolatopsis deserti</name>
    <dbReference type="NCBI Taxonomy" id="185696"/>
    <lineage>
        <taxon>Bacteria</taxon>
        <taxon>Bacillati</taxon>
        <taxon>Actinomycetota</taxon>
        <taxon>Actinomycetes</taxon>
        <taxon>Pseudonocardiales</taxon>
        <taxon>Pseudonocardiaceae</taxon>
        <taxon>Amycolatopsis</taxon>
    </lineage>
</organism>
<dbReference type="PANTHER" id="PTHR37163:SF1">
    <property type="entry name" value="DUF501 DOMAIN-CONTAINING PROTEIN"/>
    <property type="match status" value="1"/>
</dbReference>
<evidence type="ECO:0000313" key="1">
    <source>
        <dbReference type="EMBL" id="GHF00595.1"/>
    </source>
</evidence>
<dbReference type="Pfam" id="PF04417">
    <property type="entry name" value="DUF501"/>
    <property type="match status" value="1"/>
</dbReference>
<proteinExistence type="predicted"/>
<dbReference type="Proteomes" id="UP000605897">
    <property type="component" value="Unassembled WGS sequence"/>
</dbReference>
<protein>
    <recommendedName>
        <fullName evidence="3">Septum formation initiator family protein</fullName>
    </recommendedName>
</protein>
<dbReference type="PANTHER" id="PTHR37163">
    <property type="entry name" value="CONSERVED PROTEIN"/>
    <property type="match status" value="1"/>
</dbReference>
<evidence type="ECO:0000313" key="2">
    <source>
        <dbReference type="Proteomes" id="UP000605897"/>
    </source>
</evidence>
<dbReference type="InterPro" id="IPR007511">
    <property type="entry name" value="DUF501"/>
</dbReference>
<reference evidence="2" key="1">
    <citation type="journal article" date="2019" name="Int. J. Syst. Evol. Microbiol.">
        <title>The Global Catalogue of Microorganisms (GCM) 10K type strain sequencing project: providing services to taxonomists for standard genome sequencing and annotation.</title>
        <authorList>
            <consortium name="The Broad Institute Genomics Platform"/>
            <consortium name="The Broad Institute Genome Sequencing Center for Infectious Disease"/>
            <person name="Wu L."/>
            <person name="Ma J."/>
        </authorList>
    </citation>
    <scope>NUCLEOTIDE SEQUENCE [LARGE SCALE GENOMIC DNA]</scope>
    <source>
        <strain evidence="2">CGMCC 4.7677</strain>
    </source>
</reference>